<protein>
    <submittedName>
        <fullName evidence="1">Uncharacterized protein</fullName>
    </submittedName>
</protein>
<reference evidence="1" key="2">
    <citation type="submission" date="2021-08" db="EMBL/GenBank/DDBJ databases">
        <title>Prevotella lacticifex sp. nov., isolated from rumen of cow.</title>
        <authorList>
            <person name="Shinkai T."/>
            <person name="Ikeyama N."/>
            <person name="Kumagai M."/>
            <person name="Ohmori H."/>
            <person name="Sakamoto M."/>
            <person name="Ohkuma M."/>
            <person name="Mitsumori M."/>
        </authorList>
    </citation>
    <scope>NUCLEOTIDE SEQUENCE</scope>
    <source>
        <strain evidence="1">DSM 11371</strain>
    </source>
</reference>
<evidence type="ECO:0000313" key="3">
    <source>
        <dbReference type="Proteomes" id="UP000216189"/>
    </source>
</evidence>
<dbReference type="RefSeq" id="WP_027453707.1">
    <property type="nucleotide sequence ID" value="NZ_BPTR01000001.1"/>
</dbReference>
<evidence type="ECO:0000313" key="4">
    <source>
        <dbReference type="Proteomes" id="UP000887043"/>
    </source>
</evidence>
<gene>
    <name evidence="2" type="ORF">CIK91_12205</name>
    <name evidence="1" type="ORF">PRRU23_08260</name>
</gene>
<evidence type="ECO:0000313" key="2">
    <source>
        <dbReference type="EMBL" id="OYP53424.1"/>
    </source>
</evidence>
<dbReference type="EMBL" id="BPTR01000001">
    <property type="protein sequence ID" value="GJG27126.1"/>
    <property type="molecule type" value="Genomic_DNA"/>
</dbReference>
<reference evidence="2 3" key="1">
    <citation type="submission" date="2017-08" db="EMBL/GenBank/DDBJ databases">
        <title>Comparative genomics of non-oral Prevotella species.</title>
        <authorList>
            <person name="Accetto T."/>
            <person name="Nograsek B."/>
            <person name="Avgustin G."/>
        </authorList>
    </citation>
    <scope>NUCLEOTIDE SEQUENCE [LARGE SCALE GENOMIC DNA]</scope>
    <source>
        <strain evidence="2 3">TC1-1</strain>
    </source>
</reference>
<sequence length="123" mass="14485">MDIAIYELKQPGEDHEYISFRVNADCNLGRFLVYDTSYLDRKGQMENPNHHVYHFPDVDVSQDEIQMIRLYTKYPYKPKKWVDPDGNNTLILSWFLPRPILNSAGHSIHLVEIAHADFKSYND</sequence>
<name>A0AA37I0Z1_SEGBR</name>
<accession>A0AA37I0Z1</accession>
<dbReference type="AlphaFoldDB" id="A0AA37I0Z1"/>
<dbReference type="Proteomes" id="UP000216189">
    <property type="component" value="Unassembled WGS sequence"/>
</dbReference>
<dbReference type="EMBL" id="NPJF01000064">
    <property type="protein sequence ID" value="OYP53424.1"/>
    <property type="molecule type" value="Genomic_DNA"/>
</dbReference>
<dbReference type="GeneID" id="72479827"/>
<keyword evidence="3" id="KW-1185">Reference proteome</keyword>
<comment type="caution">
    <text evidence="1">The sequence shown here is derived from an EMBL/GenBank/DDBJ whole genome shotgun (WGS) entry which is preliminary data.</text>
</comment>
<organism evidence="1 4">
    <name type="scientific">Segatella bryantii</name>
    <name type="common">Prevotella bryantii</name>
    <dbReference type="NCBI Taxonomy" id="77095"/>
    <lineage>
        <taxon>Bacteria</taxon>
        <taxon>Pseudomonadati</taxon>
        <taxon>Bacteroidota</taxon>
        <taxon>Bacteroidia</taxon>
        <taxon>Bacteroidales</taxon>
        <taxon>Prevotellaceae</taxon>
        <taxon>Segatella</taxon>
    </lineage>
</organism>
<proteinExistence type="predicted"/>
<evidence type="ECO:0000313" key="1">
    <source>
        <dbReference type="EMBL" id="GJG27126.1"/>
    </source>
</evidence>
<dbReference type="Proteomes" id="UP000887043">
    <property type="component" value="Unassembled WGS sequence"/>
</dbReference>